<sequence length="297" mass="34348">MAMINLELWQNPNFPPLEILESRIKSVLEAFNKCRKLDLKLQINDNKIKKLNPLFNSLTERRAVESLRLSMYAEDVEIYMDLLSKEDTSVEVILETLSSLLDAAQDRQETTKKLKKDYQEFLEKFNSEFASIHISLNSNSRQIVIRNKKTPAEPIMVIEIINIVIPFLFGCGVFKFSQNLNLKSLINKRNFLNQLLFYTMDRNNGVMIMKNDNKEVQNDDNSNNGFIGENESSENNIENNIKDDGRYNEYHPSENPFSQLPEVDRKKSDSLLSGFNKVLEENNEKLEDSVASLFSGF</sequence>
<reference evidence="2 3" key="1">
    <citation type="submission" date="2018-06" db="EMBL/GenBank/DDBJ databases">
        <title>Comparative genomics reveals the genomic features of Rhizophagus irregularis, R. cerebriforme, R. diaphanum and Gigaspora rosea, and their symbiotic lifestyle signature.</title>
        <authorList>
            <person name="Morin E."/>
            <person name="San Clemente H."/>
            <person name="Chen E.C.H."/>
            <person name="De La Providencia I."/>
            <person name="Hainaut M."/>
            <person name="Kuo A."/>
            <person name="Kohler A."/>
            <person name="Murat C."/>
            <person name="Tang N."/>
            <person name="Roy S."/>
            <person name="Loubradou J."/>
            <person name="Henrissat B."/>
            <person name="Grigoriev I.V."/>
            <person name="Corradi N."/>
            <person name="Roux C."/>
            <person name="Martin F.M."/>
        </authorList>
    </citation>
    <scope>NUCLEOTIDE SEQUENCE [LARGE SCALE GENOMIC DNA]</scope>
    <source>
        <strain evidence="2 3">DAOM 227022</strain>
    </source>
</reference>
<organism evidence="2 3">
    <name type="scientific">Glomus cerebriforme</name>
    <dbReference type="NCBI Taxonomy" id="658196"/>
    <lineage>
        <taxon>Eukaryota</taxon>
        <taxon>Fungi</taxon>
        <taxon>Fungi incertae sedis</taxon>
        <taxon>Mucoromycota</taxon>
        <taxon>Glomeromycotina</taxon>
        <taxon>Glomeromycetes</taxon>
        <taxon>Glomerales</taxon>
        <taxon>Glomeraceae</taxon>
        <taxon>Glomus</taxon>
    </lineage>
</organism>
<dbReference type="OrthoDB" id="2397509at2759"/>
<keyword evidence="3" id="KW-1185">Reference proteome</keyword>
<protein>
    <submittedName>
        <fullName evidence="2">Uncharacterized protein</fullName>
    </submittedName>
</protein>
<feature type="region of interest" description="Disordered" evidence="1">
    <location>
        <begin position="214"/>
        <end position="239"/>
    </location>
</feature>
<feature type="compositionally biased region" description="Low complexity" evidence="1">
    <location>
        <begin position="221"/>
        <end position="239"/>
    </location>
</feature>
<dbReference type="STRING" id="658196.A0A397SXY3"/>
<evidence type="ECO:0000256" key="1">
    <source>
        <dbReference type="SAM" id="MobiDB-lite"/>
    </source>
</evidence>
<proteinExistence type="predicted"/>
<dbReference type="Proteomes" id="UP000265703">
    <property type="component" value="Unassembled WGS sequence"/>
</dbReference>
<evidence type="ECO:0000313" key="3">
    <source>
        <dbReference type="Proteomes" id="UP000265703"/>
    </source>
</evidence>
<name>A0A397SXY3_9GLOM</name>
<feature type="non-terminal residue" evidence="2">
    <location>
        <position position="297"/>
    </location>
</feature>
<accession>A0A397SXY3</accession>
<gene>
    <name evidence="2" type="ORF">C1645_774348</name>
</gene>
<comment type="caution">
    <text evidence="2">The sequence shown here is derived from an EMBL/GenBank/DDBJ whole genome shotgun (WGS) entry which is preliminary data.</text>
</comment>
<dbReference type="AlphaFoldDB" id="A0A397SXY3"/>
<evidence type="ECO:0000313" key="2">
    <source>
        <dbReference type="EMBL" id="RIA88687.1"/>
    </source>
</evidence>
<dbReference type="EMBL" id="QKYT01000252">
    <property type="protein sequence ID" value="RIA88687.1"/>
    <property type="molecule type" value="Genomic_DNA"/>
</dbReference>